<evidence type="ECO:0000256" key="5">
    <source>
        <dbReference type="ARBA" id="ARBA00023098"/>
    </source>
</evidence>
<dbReference type="PANTHER" id="PTHR43667">
    <property type="entry name" value="CYCLOPROPANE-FATTY-ACYL-PHOSPHOLIPID SYNTHASE"/>
    <property type="match status" value="1"/>
</dbReference>
<dbReference type="PANTHER" id="PTHR43667:SF1">
    <property type="entry name" value="CYCLOPROPANE-FATTY-ACYL-PHOSPHOLIPID SYNTHASE"/>
    <property type="match status" value="1"/>
</dbReference>
<accession>A0A6J6FJ69</accession>
<dbReference type="GO" id="GO:0008610">
    <property type="term" value="P:lipid biosynthetic process"/>
    <property type="evidence" value="ECO:0007669"/>
    <property type="project" value="InterPro"/>
</dbReference>
<keyword evidence="4" id="KW-0949">S-adenosyl-L-methionine</keyword>
<sequence>MSSKSLAIEILSKAGIPLNSHEPWSIQVHNPKLWDRVMSQHQLGLGEAYMDGWWDCQAIDQMLTRLLEVDVLSFLKISPTVVAHVAKSTLLNRQTMKKAAKNAKHHYNIGNDLYTRMLDSEMVYSCGYWKNAKDLEQAQFAKLDLICKKLQLKPGMKVLDIGSGWGGFLRHAVRHYGVQGFGISPADNQINLAREKSAGLDINFIQQDYRDLQGKYDRIVSVGMMEHVGPKNLGTFFTKCDDLLSEDGMMLHHTISSNYSKLVTDPFFDRYIFPGGVLPSLAQISLATEKKFIIEDVHNFGPDYDLTLLEWHKNINARWSEIPTYDERFKRMWNYYLLSSAAGFRARNLQLLQVVFRRLHAEGKYETVR</sequence>
<organism evidence="6">
    <name type="scientific">freshwater metagenome</name>
    <dbReference type="NCBI Taxonomy" id="449393"/>
    <lineage>
        <taxon>unclassified sequences</taxon>
        <taxon>metagenomes</taxon>
        <taxon>ecological metagenomes</taxon>
    </lineage>
</organism>
<dbReference type="GO" id="GO:0008168">
    <property type="term" value="F:methyltransferase activity"/>
    <property type="evidence" value="ECO:0007669"/>
    <property type="project" value="UniProtKB-KW"/>
</dbReference>
<evidence type="ECO:0000256" key="3">
    <source>
        <dbReference type="ARBA" id="ARBA00022679"/>
    </source>
</evidence>
<evidence type="ECO:0000256" key="1">
    <source>
        <dbReference type="ARBA" id="ARBA00010815"/>
    </source>
</evidence>
<dbReference type="InterPro" id="IPR029063">
    <property type="entry name" value="SAM-dependent_MTases_sf"/>
</dbReference>
<evidence type="ECO:0000256" key="4">
    <source>
        <dbReference type="ARBA" id="ARBA00022691"/>
    </source>
</evidence>
<dbReference type="Pfam" id="PF02353">
    <property type="entry name" value="CMAS"/>
    <property type="match status" value="1"/>
</dbReference>
<dbReference type="InterPro" id="IPR003333">
    <property type="entry name" value="CMAS"/>
</dbReference>
<dbReference type="PIRSF" id="PIRSF003085">
    <property type="entry name" value="CMAS"/>
    <property type="match status" value="1"/>
</dbReference>
<dbReference type="GO" id="GO:0032259">
    <property type="term" value="P:methylation"/>
    <property type="evidence" value="ECO:0007669"/>
    <property type="project" value="UniProtKB-KW"/>
</dbReference>
<dbReference type="InterPro" id="IPR050723">
    <property type="entry name" value="CFA/CMAS"/>
</dbReference>
<dbReference type="CDD" id="cd02440">
    <property type="entry name" value="AdoMet_MTases"/>
    <property type="match status" value="1"/>
</dbReference>
<dbReference type="Gene3D" id="3.40.50.150">
    <property type="entry name" value="Vaccinia Virus protein VP39"/>
    <property type="match status" value="1"/>
</dbReference>
<dbReference type="EMBL" id="CAEZUD010000021">
    <property type="protein sequence ID" value="CAB4588640.1"/>
    <property type="molecule type" value="Genomic_DNA"/>
</dbReference>
<dbReference type="NCBIfam" id="NF008686">
    <property type="entry name" value="PRK11705.1"/>
    <property type="match status" value="1"/>
</dbReference>
<name>A0A6J6FJ69_9ZZZZ</name>
<keyword evidence="3" id="KW-0808">Transferase</keyword>
<dbReference type="SUPFAM" id="SSF53335">
    <property type="entry name" value="S-adenosyl-L-methionine-dependent methyltransferases"/>
    <property type="match status" value="1"/>
</dbReference>
<reference evidence="6" key="1">
    <citation type="submission" date="2020-05" db="EMBL/GenBank/DDBJ databases">
        <authorList>
            <person name="Chiriac C."/>
            <person name="Salcher M."/>
            <person name="Ghai R."/>
            <person name="Kavagutti S V."/>
        </authorList>
    </citation>
    <scope>NUCLEOTIDE SEQUENCE</scope>
</reference>
<keyword evidence="2" id="KW-0489">Methyltransferase</keyword>
<evidence type="ECO:0000313" key="6">
    <source>
        <dbReference type="EMBL" id="CAB4588640.1"/>
    </source>
</evidence>
<gene>
    <name evidence="6" type="ORF">UFOPK1778_00548</name>
</gene>
<proteinExistence type="inferred from homology"/>
<protein>
    <submittedName>
        <fullName evidence="6">Unannotated protein</fullName>
    </submittedName>
</protein>
<dbReference type="AlphaFoldDB" id="A0A6J6FJ69"/>
<comment type="similarity">
    <text evidence="1">Belongs to the CFA/CMAS family.</text>
</comment>
<keyword evidence="5" id="KW-0443">Lipid metabolism</keyword>
<evidence type="ECO:0000256" key="2">
    <source>
        <dbReference type="ARBA" id="ARBA00022603"/>
    </source>
</evidence>